<dbReference type="AlphaFoldDB" id="A0AA44Y3W7"/>
<protein>
    <submittedName>
        <fullName evidence="1">Uncharacterized protein</fullName>
    </submittedName>
</protein>
<dbReference type="Proteomes" id="UP000237632">
    <property type="component" value="Unassembled WGS sequence"/>
</dbReference>
<gene>
    <name evidence="1" type="ORF">C6T65_03290</name>
</gene>
<proteinExistence type="predicted"/>
<evidence type="ECO:0000313" key="2">
    <source>
        <dbReference type="Proteomes" id="UP000237632"/>
    </source>
</evidence>
<dbReference type="EMBL" id="PVHK01000023">
    <property type="protein sequence ID" value="PRH43756.1"/>
    <property type="molecule type" value="Genomic_DNA"/>
</dbReference>
<name>A0AA44Y3W7_BURVI</name>
<organism evidence="1 2">
    <name type="scientific">Burkholderia vietnamiensis</name>
    <dbReference type="NCBI Taxonomy" id="60552"/>
    <lineage>
        <taxon>Bacteria</taxon>
        <taxon>Pseudomonadati</taxon>
        <taxon>Pseudomonadota</taxon>
        <taxon>Betaproteobacteria</taxon>
        <taxon>Burkholderiales</taxon>
        <taxon>Burkholderiaceae</taxon>
        <taxon>Burkholderia</taxon>
        <taxon>Burkholderia cepacia complex</taxon>
    </lineage>
</organism>
<comment type="caution">
    <text evidence="1">The sequence shown here is derived from an EMBL/GenBank/DDBJ whole genome shotgun (WGS) entry which is preliminary data.</text>
</comment>
<reference evidence="1 2" key="1">
    <citation type="submission" date="2018-03" db="EMBL/GenBank/DDBJ databases">
        <authorList>
            <person name="Nguyen K."/>
            <person name="Fouts D."/>
            <person name="Sutton G."/>
        </authorList>
    </citation>
    <scope>NUCLEOTIDE SEQUENCE [LARGE SCALE GENOMIC DNA]</scope>
    <source>
        <strain evidence="1 2">AU3578</strain>
    </source>
</reference>
<evidence type="ECO:0000313" key="1">
    <source>
        <dbReference type="EMBL" id="PRH43756.1"/>
    </source>
</evidence>
<sequence length="60" mass="6831">MRRMRTRSRIGPVWSVRDAVCEAAGAMRRSARRRIACARSVGRRSAAFEAKECKHQTVLN</sequence>
<accession>A0AA44Y3W7</accession>